<evidence type="ECO:0000256" key="1">
    <source>
        <dbReference type="SAM" id="SignalP"/>
    </source>
</evidence>
<sequence length="197" mass="21265">MLISRAIAALVVQIGVISPSWATEKATPADCSLGVCAINILADDLMTSPCSGYSGIIAYSQSSDATLIQCSSPTKESKILIYRRGNKMGETYELEDGHFFKPEYLAEQAADAKSDGLIPVPACDIAKQRKTAGLIVGEKEPTGSEITPYCYRIYYIDASATALHVTRDDGYKVPPASKKTVAKWSALRRKLTALIKP</sequence>
<keyword evidence="1" id="KW-0732">Signal</keyword>
<protein>
    <submittedName>
        <fullName evidence="2">Uncharacterized protein</fullName>
    </submittedName>
</protein>
<gene>
    <name evidence="2" type="ORF">JFN91_21060</name>
</gene>
<dbReference type="RefSeq" id="WP_199391118.1">
    <property type="nucleotide sequence ID" value="NZ_JAEMHL010000022.1"/>
</dbReference>
<dbReference type="Proteomes" id="UP000614714">
    <property type="component" value="Unassembled WGS sequence"/>
</dbReference>
<name>A0ABS0YKR7_9BACT</name>
<feature type="signal peptide" evidence="1">
    <location>
        <begin position="1"/>
        <end position="22"/>
    </location>
</feature>
<proteinExistence type="predicted"/>
<evidence type="ECO:0000313" key="3">
    <source>
        <dbReference type="Proteomes" id="UP000614714"/>
    </source>
</evidence>
<dbReference type="EMBL" id="JAEMHL010000022">
    <property type="protein sequence ID" value="MBJ6752714.1"/>
    <property type="molecule type" value="Genomic_DNA"/>
</dbReference>
<reference evidence="2 3" key="1">
    <citation type="submission" date="2020-12" db="EMBL/GenBank/DDBJ databases">
        <title>Geomonas sp. Red421, isolated from paddy soil.</title>
        <authorList>
            <person name="Xu Z."/>
            <person name="Zhang Z."/>
            <person name="Masuda Y."/>
            <person name="Itoh H."/>
            <person name="Senoo K."/>
        </authorList>
    </citation>
    <scope>NUCLEOTIDE SEQUENCE [LARGE SCALE GENOMIC DNA]</scope>
    <source>
        <strain evidence="2 3">Red421</strain>
    </source>
</reference>
<feature type="chain" id="PRO_5045682468" evidence="1">
    <location>
        <begin position="23"/>
        <end position="197"/>
    </location>
</feature>
<keyword evidence="3" id="KW-1185">Reference proteome</keyword>
<evidence type="ECO:0000313" key="2">
    <source>
        <dbReference type="EMBL" id="MBJ6752714.1"/>
    </source>
</evidence>
<organism evidence="2 3">
    <name type="scientific">Geomonas anaerohicana</name>
    <dbReference type="NCBI Taxonomy" id="2798583"/>
    <lineage>
        <taxon>Bacteria</taxon>
        <taxon>Pseudomonadati</taxon>
        <taxon>Thermodesulfobacteriota</taxon>
        <taxon>Desulfuromonadia</taxon>
        <taxon>Geobacterales</taxon>
        <taxon>Geobacteraceae</taxon>
        <taxon>Geomonas</taxon>
    </lineage>
</organism>
<accession>A0ABS0YKR7</accession>
<comment type="caution">
    <text evidence="2">The sequence shown here is derived from an EMBL/GenBank/DDBJ whole genome shotgun (WGS) entry which is preliminary data.</text>
</comment>